<dbReference type="AlphaFoldDB" id="A0AAD7HZ63"/>
<comment type="caution">
    <text evidence="1">The sequence shown here is derived from an EMBL/GenBank/DDBJ whole genome shotgun (WGS) entry which is preliminary data.</text>
</comment>
<name>A0AAD7HZ63_9AGAR</name>
<dbReference type="Proteomes" id="UP001215280">
    <property type="component" value="Unassembled WGS sequence"/>
</dbReference>
<protein>
    <submittedName>
        <fullName evidence="1">Uncharacterized protein</fullName>
    </submittedName>
</protein>
<gene>
    <name evidence="1" type="ORF">DFH07DRAFT_755635</name>
</gene>
<keyword evidence="2" id="KW-1185">Reference proteome</keyword>
<reference evidence="1" key="1">
    <citation type="submission" date="2023-03" db="EMBL/GenBank/DDBJ databases">
        <title>Massive genome expansion in bonnet fungi (Mycena s.s.) driven by repeated elements and novel gene families across ecological guilds.</title>
        <authorList>
            <consortium name="Lawrence Berkeley National Laboratory"/>
            <person name="Harder C.B."/>
            <person name="Miyauchi S."/>
            <person name="Viragh M."/>
            <person name="Kuo A."/>
            <person name="Thoen E."/>
            <person name="Andreopoulos B."/>
            <person name="Lu D."/>
            <person name="Skrede I."/>
            <person name="Drula E."/>
            <person name="Henrissat B."/>
            <person name="Morin E."/>
            <person name="Kohler A."/>
            <person name="Barry K."/>
            <person name="LaButti K."/>
            <person name="Morin E."/>
            <person name="Salamov A."/>
            <person name="Lipzen A."/>
            <person name="Mereny Z."/>
            <person name="Hegedus B."/>
            <person name="Baldrian P."/>
            <person name="Stursova M."/>
            <person name="Weitz H."/>
            <person name="Taylor A."/>
            <person name="Grigoriev I.V."/>
            <person name="Nagy L.G."/>
            <person name="Martin F."/>
            <person name="Kauserud H."/>
        </authorList>
    </citation>
    <scope>NUCLEOTIDE SEQUENCE</scope>
    <source>
        <strain evidence="1">CBHHK188m</strain>
    </source>
</reference>
<evidence type="ECO:0000313" key="1">
    <source>
        <dbReference type="EMBL" id="KAJ7731424.1"/>
    </source>
</evidence>
<accession>A0AAD7HZ63</accession>
<sequence>MSTQGHKRKRSLQDSPVDLTLMQQARKCLVALQEELDGVVETTSEITAIMTQVDALQAILGTAKKPTDLMNVGIQRKFLQFDATQLHNLLTHKRAAPDEQIRQLCTRIARIYRHVSMRVRRHFSFSWRVATDAPLKYEPSVRMILDAILLAAAEICADGDAKLPVAILPEMRIASGDGILLKNPTTSFEMWFTGTVDYGVCTYENQDQRKDRVLNADVDDVRLLAKSQIFLVEGKHLQDKPLYDFMPEAISQGAGLCEVTETMAVRFCLTDGRKWIFSVFVKDGRGARVGYEGSVTTILEPRLDPEGRDSAWERSIHQIVELVYHWVRALLSASFVTYTDHHS</sequence>
<dbReference type="EMBL" id="JARJLG010000183">
    <property type="protein sequence ID" value="KAJ7731424.1"/>
    <property type="molecule type" value="Genomic_DNA"/>
</dbReference>
<evidence type="ECO:0000313" key="2">
    <source>
        <dbReference type="Proteomes" id="UP001215280"/>
    </source>
</evidence>
<proteinExistence type="predicted"/>
<organism evidence="1 2">
    <name type="scientific">Mycena maculata</name>
    <dbReference type="NCBI Taxonomy" id="230809"/>
    <lineage>
        <taxon>Eukaryota</taxon>
        <taxon>Fungi</taxon>
        <taxon>Dikarya</taxon>
        <taxon>Basidiomycota</taxon>
        <taxon>Agaricomycotina</taxon>
        <taxon>Agaricomycetes</taxon>
        <taxon>Agaricomycetidae</taxon>
        <taxon>Agaricales</taxon>
        <taxon>Marasmiineae</taxon>
        <taxon>Mycenaceae</taxon>
        <taxon>Mycena</taxon>
    </lineage>
</organism>